<accession>A0ABP3KCJ2</accession>
<gene>
    <name evidence="3" type="ORF">GCM10010361_46010</name>
</gene>
<name>A0ABP3KCJ2_9ACTN</name>
<feature type="transmembrane region" description="Helical" evidence="2">
    <location>
        <begin position="125"/>
        <end position="146"/>
    </location>
</feature>
<feature type="transmembrane region" description="Helical" evidence="2">
    <location>
        <begin position="215"/>
        <end position="234"/>
    </location>
</feature>
<feature type="transmembrane region" description="Helical" evidence="2">
    <location>
        <begin position="193"/>
        <end position="209"/>
    </location>
</feature>
<feature type="transmembrane region" description="Helical" evidence="2">
    <location>
        <begin position="152"/>
        <end position="172"/>
    </location>
</feature>
<protein>
    <recommendedName>
        <fullName evidence="5">EamA domain-containing protein</fullName>
    </recommendedName>
</protein>
<feature type="compositionally biased region" description="Polar residues" evidence="1">
    <location>
        <begin position="300"/>
        <end position="314"/>
    </location>
</feature>
<evidence type="ECO:0000256" key="1">
    <source>
        <dbReference type="SAM" id="MobiDB-lite"/>
    </source>
</evidence>
<keyword evidence="2" id="KW-1133">Transmembrane helix</keyword>
<feature type="transmembrane region" description="Helical" evidence="2">
    <location>
        <begin position="241"/>
        <end position="259"/>
    </location>
</feature>
<feature type="transmembrane region" description="Helical" evidence="2">
    <location>
        <begin position="271"/>
        <end position="288"/>
    </location>
</feature>
<sequence length="321" mass="32918">MPIVCIIGAVVLQAASYGYISGRFDSSGSLYLACVGFASAAVIFNLVHAVRRRTASAADAAPPRPAGRLLLLMNIVTAVTFLGFYASLAWIPSALASGVEAAVGPLAVALLALTGHGRRASPRGWLAAVLLIALGAAVAVSLSGGASSGQGMLLGLALVVVAGFGASALAVISGELGRRGVDPVRTTAHRFHLTYLAGAALLMVQGGPGEQWAQQLPAMLLTGLAAVTAPLFLLQVGIQRADSMIAMVLLTTVPGLTYLAETVFHGGFDELTFALIVGLIAVAVWAALPGRERSRRLPHSSGSRTPSARTTVESTEAARFR</sequence>
<dbReference type="InterPro" id="IPR037185">
    <property type="entry name" value="EmrE-like"/>
</dbReference>
<evidence type="ECO:0000313" key="3">
    <source>
        <dbReference type="EMBL" id="GAA0476329.1"/>
    </source>
</evidence>
<organism evidence="3 4">
    <name type="scientific">Streptomyces olivaceiscleroticus</name>
    <dbReference type="NCBI Taxonomy" id="68245"/>
    <lineage>
        <taxon>Bacteria</taxon>
        <taxon>Bacillati</taxon>
        <taxon>Actinomycetota</taxon>
        <taxon>Actinomycetes</taxon>
        <taxon>Kitasatosporales</taxon>
        <taxon>Streptomycetaceae</taxon>
        <taxon>Streptomyces</taxon>
    </lineage>
</organism>
<feature type="region of interest" description="Disordered" evidence="1">
    <location>
        <begin position="294"/>
        <end position="321"/>
    </location>
</feature>
<proteinExistence type="predicted"/>
<evidence type="ECO:0000313" key="4">
    <source>
        <dbReference type="Proteomes" id="UP001500909"/>
    </source>
</evidence>
<comment type="caution">
    <text evidence="3">The sequence shown here is derived from an EMBL/GenBank/DDBJ whole genome shotgun (WGS) entry which is preliminary data.</text>
</comment>
<dbReference type="EMBL" id="BAAABY010000032">
    <property type="protein sequence ID" value="GAA0476329.1"/>
    <property type="molecule type" value="Genomic_DNA"/>
</dbReference>
<evidence type="ECO:0000256" key="2">
    <source>
        <dbReference type="SAM" id="Phobius"/>
    </source>
</evidence>
<keyword evidence="4" id="KW-1185">Reference proteome</keyword>
<reference evidence="4" key="1">
    <citation type="journal article" date="2019" name="Int. J. Syst. Evol. Microbiol.">
        <title>The Global Catalogue of Microorganisms (GCM) 10K type strain sequencing project: providing services to taxonomists for standard genome sequencing and annotation.</title>
        <authorList>
            <consortium name="The Broad Institute Genomics Platform"/>
            <consortium name="The Broad Institute Genome Sequencing Center for Infectious Disease"/>
            <person name="Wu L."/>
            <person name="Ma J."/>
        </authorList>
    </citation>
    <scope>NUCLEOTIDE SEQUENCE [LARGE SCALE GENOMIC DNA]</scope>
    <source>
        <strain evidence="4">JCM 4805</strain>
    </source>
</reference>
<feature type="transmembrane region" description="Helical" evidence="2">
    <location>
        <begin position="69"/>
        <end position="88"/>
    </location>
</feature>
<keyword evidence="2" id="KW-0812">Transmembrane</keyword>
<evidence type="ECO:0008006" key="5">
    <source>
        <dbReference type="Google" id="ProtNLM"/>
    </source>
</evidence>
<feature type="transmembrane region" description="Helical" evidence="2">
    <location>
        <begin position="94"/>
        <end position="113"/>
    </location>
</feature>
<feature type="transmembrane region" description="Helical" evidence="2">
    <location>
        <begin position="28"/>
        <end position="48"/>
    </location>
</feature>
<dbReference type="RefSeq" id="WP_346097034.1">
    <property type="nucleotide sequence ID" value="NZ_BAAABY010000032.1"/>
</dbReference>
<keyword evidence="2" id="KW-0472">Membrane</keyword>
<dbReference type="SUPFAM" id="SSF103481">
    <property type="entry name" value="Multidrug resistance efflux transporter EmrE"/>
    <property type="match status" value="1"/>
</dbReference>
<dbReference type="Proteomes" id="UP001500909">
    <property type="component" value="Unassembled WGS sequence"/>
</dbReference>